<organism evidence="2 3">
    <name type="scientific">Faecalimonas umbilicata</name>
    <dbReference type="NCBI Taxonomy" id="1912855"/>
    <lineage>
        <taxon>Bacteria</taxon>
        <taxon>Bacillati</taxon>
        <taxon>Bacillota</taxon>
        <taxon>Clostridia</taxon>
        <taxon>Lachnospirales</taxon>
        <taxon>Lachnospiraceae</taxon>
        <taxon>Faecalimonas</taxon>
    </lineage>
</organism>
<dbReference type="RefSeq" id="WP_008977190.1">
    <property type="nucleotide sequence ID" value="NZ_AP031411.1"/>
</dbReference>
<dbReference type="EMBL" id="BHEO01000002">
    <property type="protein sequence ID" value="GBU03802.1"/>
    <property type="molecule type" value="Genomic_DNA"/>
</dbReference>
<keyword evidence="4" id="KW-1185">Reference proteome</keyword>
<dbReference type="Proteomes" id="UP000294613">
    <property type="component" value="Unassembled WGS sequence"/>
</dbReference>
<evidence type="ECO:0000313" key="4">
    <source>
        <dbReference type="Proteomes" id="UP000702954"/>
    </source>
</evidence>
<evidence type="ECO:0000313" key="1">
    <source>
        <dbReference type="EMBL" id="GBU03802.1"/>
    </source>
</evidence>
<reference evidence="2 3" key="2">
    <citation type="submission" date="2019-03" db="EMBL/GenBank/DDBJ databases">
        <title>Genomic Encyclopedia of Type Strains, Phase IV (KMG-IV): sequencing the most valuable type-strain genomes for metagenomic binning, comparative biology and taxonomic classification.</title>
        <authorList>
            <person name="Goeker M."/>
        </authorList>
    </citation>
    <scope>NUCLEOTIDE SEQUENCE [LARGE SCALE GENOMIC DNA]</scope>
    <source>
        <strain evidence="2 3">DSM 103426</strain>
    </source>
</reference>
<protein>
    <submittedName>
        <fullName evidence="2">Uncharacterized protein</fullName>
    </submittedName>
</protein>
<evidence type="ECO:0000313" key="2">
    <source>
        <dbReference type="EMBL" id="TCS64416.1"/>
    </source>
</evidence>
<proteinExistence type="predicted"/>
<sequence length="73" mass="8409">MNSTEEKYRQFFIELEAYEKCGIPMSMDGEPASPLQIVNAHMAKESNAYMRDYVMDDETGSLKELHFQKIAAK</sequence>
<dbReference type="Proteomes" id="UP000702954">
    <property type="component" value="Unassembled WGS sequence"/>
</dbReference>
<comment type="caution">
    <text evidence="2">The sequence shown here is derived from an EMBL/GenBank/DDBJ whole genome shotgun (WGS) entry which is preliminary data.</text>
</comment>
<dbReference type="EMBL" id="SLZV01000026">
    <property type="protein sequence ID" value="TCS64416.1"/>
    <property type="molecule type" value="Genomic_DNA"/>
</dbReference>
<gene>
    <name evidence="2" type="ORF">EDD74_12625</name>
    <name evidence="1" type="ORF">FAEUMB_03430</name>
</gene>
<evidence type="ECO:0000313" key="3">
    <source>
        <dbReference type="Proteomes" id="UP000294613"/>
    </source>
</evidence>
<name>A0A4R3JGR8_9FIRM</name>
<accession>A0A4R3JGR8</accession>
<reference evidence="1 4" key="1">
    <citation type="journal article" date="2018" name="Int. J. Syst. Evol. Microbiol.">
        <title>Draft Genome Sequence of Faecalimonas umbilicata JCM 30896T, an Acetate-Producing Bacterium Isolated from Human Feces.</title>
        <authorList>
            <person name="Sakamoto M."/>
            <person name="Ikeyama N."/>
            <person name="Yuki M."/>
            <person name="Ohkuma M."/>
        </authorList>
    </citation>
    <scope>NUCLEOTIDE SEQUENCE [LARGE SCALE GENOMIC DNA]</scope>
    <source>
        <strain evidence="1 4">EGH7</strain>
    </source>
</reference>
<dbReference type="GeneID" id="97508201"/>
<dbReference type="AlphaFoldDB" id="A0A4R3JGR8"/>